<name>A0A9Q3BBJ0_9BASI</name>
<protein>
    <submittedName>
        <fullName evidence="1">Uncharacterized protein</fullName>
    </submittedName>
</protein>
<comment type="caution">
    <text evidence="1">The sequence shown here is derived from an EMBL/GenBank/DDBJ whole genome shotgun (WGS) entry which is preliminary data.</text>
</comment>
<evidence type="ECO:0000313" key="2">
    <source>
        <dbReference type="Proteomes" id="UP000765509"/>
    </source>
</evidence>
<proteinExistence type="predicted"/>
<sequence length="333" mass="37604">MTTRRYSSMRIYMYQHCSTQTHSSAEGSECPQSLLDQIFPSDYSQLTQSTFSTPEGLNSTAQKPYSGSQNLPPQDLGIIICAILSLRYNIPHRASHILKPALNLLIKSSIPRLGGPPTPEFHIPQDLSTIFEHLQLEPVIQNYIHCPQCFFLNGLTESLTADQPHSQCNNDPNYDDPPCTQSLGKFIYSFEPHTQITTNMKQKFIPTKHFIYQPFENWLSRFLQRAGIMEILHQHQQSQTPEGSPKCDIWDGLVWRFFTGTRNIHNPPFMSIPGALAFFIYVDWLDAHGKSTQLASIGPIMLIGLNLPPRERLKPESVDVAGIIPGTKEPTAL</sequence>
<accession>A0A9Q3BBJ0</accession>
<reference evidence="1" key="1">
    <citation type="submission" date="2021-03" db="EMBL/GenBank/DDBJ databases">
        <title>Draft genome sequence of rust myrtle Austropuccinia psidii MF-1, a brazilian biotype.</title>
        <authorList>
            <person name="Quecine M.C."/>
            <person name="Pachon D.M.R."/>
            <person name="Bonatelli M.L."/>
            <person name="Correr F.H."/>
            <person name="Franceschini L.M."/>
            <person name="Leite T.F."/>
            <person name="Margarido G.R.A."/>
            <person name="Almeida C.A."/>
            <person name="Ferrarezi J.A."/>
            <person name="Labate C.A."/>
        </authorList>
    </citation>
    <scope>NUCLEOTIDE SEQUENCE</scope>
    <source>
        <strain evidence="1">MF-1</strain>
    </source>
</reference>
<evidence type="ECO:0000313" key="1">
    <source>
        <dbReference type="EMBL" id="MBW0462284.1"/>
    </source>
</evidence>
<organism evidence="1 2">
    <name type="scientific">Austropuccinia psidii MF-1</name>
    <dbReference type="NCBI Taxonomy" id="1389203"/>
    <lineage>
        <taxon>Eukaryota</taxon>
        <taxon>Fungi</taxon>
        <taxon>Dikarya</taxon>
        <taxon>Basidiomycota</taxon>
        <taxon>Pucciniomycotina</taxon>
        <taxon>Pucciniomycetes</taxon>
        <taxon>Pucciniales</taxon>
        <taxon>Sphaerophragmiaceae</taxon>
        <taxon>Austropuccinia</taxon>
    </lineage>
</organism>
<dbReference type="AlphaFoldDB" id="A0A9Q3BBJ0"/>
<dbReference type="OrthoDB" id="3253623at2759"/>
<keyword evidence="2" id="KW-1185">Reference proteome</keyword>
<gene>
    <name evidence="1" type="ORF">O181_001999</name>
</gene>
<dbReference type="Proteomes" id="UP000765509">
    <property type="component" value="Unassembled WGS sequence"/>
</dbReference>
<dbReference type="EMBL" id="AVOT02000318">
    <property type="protein sequence ID" value="MBW0462284.1"/>
    <property type="molecule type" value="Genomic_DNA"/>
</dbReference>